<feature type="compositionally biased region" description="Polar residues" evidence="1">
    <location>
        <begin position="16"/>
        <end position="29"/>
    </location>
</feature>
<keyword evidence="3" id="KW-1185">Reference proteome</keyword>
<evidence type="ECO:0000256" key="1">
    <source>
        <dbReference type="SAM" id="MobiDB-lite"/>
    </source>
</evidence>
<feature type="region of interest" description="Disordered" evidence="1">
    <location>
        <begin position="74"/>
        <end position="94"/>
    </location>
</feature>
<accession>A0AAN9EFA3</accession>
<evidence type="ECO:0000313" key="3">
    <source>
        <dbReference type="Proteomes" id="UP001372338"/>
    </source>
</evidence>
<feature type="region of interest" description="Disordered" evidence="1">
    <location>
        <begin position="1"/>
        <end position="32"/>
    </location>
</feature>
<gene>
    <name evidence="2" type="ORF">RIF29_29854</name>
</gene>
<dbReference type="AlphaFoldDB" id="A0AAN9EFA3"/>
<dbReference type="EMBL" id="JAYWIO010000006">
    <property type="protein sequence ID" value="KAK7256409.1"/>
    <property type="molecule type" value="Genomic_DNA"/>
</dbReference>
<proteinExistence type="predicted"/>
<comment type="caution">
    <text evidence="2">The sequence shown here is derived from an EMBL/GenBank/DDBJ whole genome shotgun (WGS) entry which is preliminary data.</text>
</comment>
<protein>
    <submittedName>
        <fullName evidence="2">Uncharacterized protein</fullName>
    </submittedName>
</protein>
<evidence type="ECO:0000313" key="2">
    <source>
        <dbReference type="EMBL" id="KAK7256409.1"/>
    </source>
</evidence>
<organism evidence="2 3">
    <name type="scientific">Crotalaria pallida</name>
    <name type="common">Smooth rattlebox</name>
    <name type="synonym">Crotalaria striata</name>
    <dbReference type="NCBI Taxonomy" id="3830"/>
    <lineage>
        <taxon>Eukaryota</taxon>
        <taxon>Viridiplantae</taxon>
        <taxon>Streptophyta</taxon>
        <taxon>Embryophyta</taxon>
        <taxon>Tracheophyta</taxon>
        <taxon>Spermatophyta</taxon>
        <taxon>Magnoliopsida</taxon>
        <taxon>eudicotyledons</taxon>
        <taxon>Gunneridae</taxon>
        <taxon>Pentapetalae</taxon>
        <taxon>rosids</taxon>
        <taxon>fabids</taxon>
        <taxon>Fabales</taxon>
        <taxon>Fabaceae</taxon>
        <taxon>Papilionoideae</taxon>
        <taxon>50 kb inversion clade</taxon>
        <taxon>genistoids sensu lato</taxon>
        <taxon>core genistoids</taxon>
        <taxon>Crotalarieae</taxon>
        <taxon>Crotalaria</taxon>
    </lineage>
</organism>
<reference evidence="2 3" key="1">
    <citation type="submission" date="2024-01" db="EMBL/GenBank/DDBJ databases">
        <title>The genomes of 5 underutilized Papilionoideae crops provide insights into root nodulation and disease resistanc.</title>
        <authorList>
            <person name="Yuan L."/>
        </authorList>
    </citation>
    <scope>NUCLEOTIDE SEQUENCE [LARGE SCALE GENOMIC DNA]</scope>
    <source>
        <strain evidence="2">ZHUSHIDOU_FW_LH</strain>
        <tissue evidence="2">Leaf</tissue>
    </source>
</reference>
<name>A0AAN9EFA3_CROPI</name>
<dbReference type="Proteomes" id="UP001372338">
    <property type="component" value="Unassembled WGS sequence"/>
</dbReference>
<sequence length="221" mass="24728">MKGNTPENSKNKDQTRVSSPVTNQKQPSVWDNFDISKLRNAVEEAVKEANNGPESLPSMDADAGMTVSDTVVAESGNCDESGNAEEGSSMDKEQPWTMGSCPDLISDHCPALVKGCNLDTKMPSSFKFLNMCAQSDAFLDIVQEVWNQPCEGYAMFRVHSKLKRLRQPLKDLNNKEFKDIDLREKNLRSVLDDIQTRLRSSPHDIGLQQEEKEAYSRLLGE</sequence>